<keyword evidence="2" id="KW-1185">Reference proteome</keyword>
<proteinExistence type="predicted"/>
<name>A0ABP0GUT3_CLALP</name>
<evidence type="ECO:0000313" key="2">
    <source>
        <dbReference type="Proteomes" id="UP001642483"/>
    </source>
</evidence>
<accession>A0ABP0GUT3</accession>
<dbReference type="Proteomes" id="UP001642483">
    <property type="component" value="Unassembled WGS sequence"/>
</dbReference>
<evidence type="ECO:0000313" key="1">
    <source>
        <dbReference type="EMBL" id="CAK8695496.1"/>
    </source>
</evidence>
<dbReference type="EMBL" id="CAWYQH010000152">
    <property type="protein sequence ID" value="CAK8695496.1"/>
    <property type="molecule type" value="Genomic_DNA"/>
</dbReference>
<protein>
    <submittedName>
        <fullName evidence="1">Uncharacterized protein</fullName>
    </submittedName>
</protein>
<organism evidence="1 2">
    <name type="scientific">Clavelina lepadiformis</name>
    <name type="common">Light-bulb sea squirt</name>
    <name type="synonym">Ascidia lepadiformis</name>
    <dbReference type="NCBI Taxonomy" id="159417"/>
    <lineage>
        <taxon>Eukaryota</taxon>
        <taxon>Metazoa</taxon>
        <taxon>Chordata</taxon>
        <taxon>Tunicata</taxon>
        <taxon>Ascidiacea</taxon>
        <taxon>Aplousobranchia</taxon>
        <taxon>Clavelinidae</taxon>
        <taxon>Clavelina</taxon>
    </lineage>
</organism>
<comment type="caution">
    <text evidence="1">The sequence shown here is derived from an EMBL/GenBank/DDBJ whole genome shotgun (WGS) entry which is preliminary data.</text>
</comment>
<reference evidence="1 2" key="1">
    <citation type="submission" date="2024-02" db="EMBL/GenBank/DDBJ databases">
        <authorList>
            <person name="Daric V."/>
            <person name="Darras S."/>
        </authorList>
    </citation>
    <scope>NUCLEOTIDE SEQUENCE [LARGE SCALE GENOMIC DNA]</scope>
</reference>
<gene>
    <name evidence="1" type="ORF">CVLEPA_LOCUS28767</name>
</gene>
<sequence length="78" mass="9481">MTCKSFNYIENDYICHINEKDRASSDPPDEDLYQFRGRWVPRIKGLIEMKDSTYYSRDYYQLKKVKLAKFLNYPTLKK</sequence>